<comment type="caution">
    <text evidence="11">The sequence shown here is derived from an EMBL/GenBank/DDBJ whole genome shotgun (WGS) entry which is preliminary data.</text>
</comment>
<comment type="function">
    <text evidence="9">Involved in the assembly of the cytochrome c oxidase complex.</text>
</comment>
<dbReference type="PIRSF" id="PIRSF007871">
    <property type="entry name" value="Cox20"/>
    <property type="match status" value="1"/>
</dbReference>
<dbReference type="GO" id="GO:0005743">
    <property type="term" value="C:mitochondrial inner membrane"/>
    <property type="evidence" value="ECO:0007669"/>
    <property type="project" value="UniProtKB-SubCell"/>
</dbReference>
<comment type="similarity">
    <text evidence="2 9">Belongs to the COX20 family.</text>
</comment>
<evidence type="ECO:0000256" key="10">
    <source>
        <dbReference type="SAM" id="MobiDB-lite"/>
    </source>
</evidence>
<evidence type="ECO:0000256" key="2">
    <source>
        <dbReference type="ARBA" id="ARBA00009575"/>
    </source>
</evidence>
<dbReference type="PANTHER" id="PTHR31586">
    <property type="entry name" value="CYTOCHROME C OXIDASE PROTEIN 20"/>
    <property type="match status" value="1"/>
</dbReference>
<feature type="compositionally biased region" description="Low complexity" evidence="10">
    <location>
        <begin position="1"/>
        <end position="13"/>
    </location>
</feature>
<dbReference type="OrthoDB" id="14603at2759"/>
<gene>
    <name evidence="11" type="ORF">BN980_GECA19s00692g</name>
</gene>
<dbReference type="EMBL" id="CCBN010000019">
    <property type="protein sequence ID" value="CDO57159.1"/>
    <property type="molecule type" value="Genomic_DNA"/>
</dbReference>
<evidence type="ECO:0000256" key="4">
    <source>
        <dbReference type="ARBA" id="ARBA00022692"/>
    </source>
</evidence>
<name>A0A0J9XJH0_GEOCN</name>
<reference evidence="11" key="1">
    <citation type="submission" date="2014-03" db="EMBL/GenBank/DDBJ databases">
        <authorList>
            <person name="Casaregola S."/>
        </authorList>
    </citation>
    <scope>NUCLEOTIDE SEQUENCE [LARGE SCALE GENOMIC DNA]</scope>
    <source>
        <strain evidence="11">CLIB 918</strain>
    </source>
</reference>
<protein>
    <recommendedName>
        <fullName evidence="3 9">Cytochrome c oxidase assembly protein COX20, mitochondrial</fullName>
    </recommendedName>
</protein>
<feature type="region of interest" description="Disordered" evidence="10">
    <location>
        <begin position="1"/>
        <end position="54"/>
    </location>
</feature>
<keyword evidence="8 9" id="KW-0472">Membrane</keyword>
<dbReference type="GO" id="GO:0033617">
    <property type="term" value="P:mitochondrial respiratory chain complex IV assembly"/>
    <property type="evidence" value="ECO:0007669"/>
    <property type="project" value="InterPro"/>
</dbReference>
<dbReference type="Proteomes" id="UP000242525">
    <property type="component" value="Unassembled WGS sequence"/>
</dbReference>
<evidence type="ECO:0000256" key="8">
    <source>
        <dbReference type="ARBA" id="ARBA00023136"/>
    </source>
</evidence>
<keyword evidence="4" id="KW-0812">Transmembrane</keyword>
<dbReference type="InterPro" id="IPR022533">
    <property type="entry name" value="Cox20"/>
</dbReference>
<dbReference type="AlphaFoldDB" id="A0A0J9XJH0"/>
<comment type="subcellular location">
    <subcellularLocation>
        <location evidence="1 9">Mitochondrion inner membrane</location>
    </subcellularLocation>
</comment>
<organism evidence="11 12">
    <name type="scientific">Geotrichum candidum</name>
    <name type="common">Oospora lactis</name>
    <name type="synonym">Dipodascus geotrichum</name>
    <dbReference type="NCBI Taxonomy" id="1173061"/>
    <lineage>
        <taxon>Eukaryota</taxon>
        <taxon>Fungi</taxon>
        <taxon>Dikarya</taxon>
        <taxon>Ascomycota</taxon>
        <taxon>Saccharomycotina</taxon>
        <taxon>Dipodascomycetes</taxon>
        <taxon>Dipodascales</taxon>
        <taxon>Dipodascaceae</taxon>
        <taxon>Geotrichum</taxon>
    </lineage>
</organism>
<evidence type="ECO:0000313" key="11">
    <source>
        <dbReference type="EMBL" id="CDO57159.1"/>
    </source>
</evidence>
<sequence length="165" mass="17420">MVWPFSSSSSSSSPETPAAPQQKQPQFLEDLPPKFDDHTALPPPARGVPGAPVPGSTEGGLLKTAVGSIQPSDFGKLHEMPCFREAILTGGAVGGVVFAVLVTTRSAVPRALNWGVGGFLVGATVSWEQCRFKLRQEKKNQLMAREMYRRQNGGGSGPVPPPPSA</sequence>
<evidence type="ECO:0000256" key="6">
    <source>
        <dbReference type="ARBA" id="ARBA00022989"/>
    </source>
</evidence>
<keyword evidence="5 9" id="KW-0999">Mitochondrion inner membrane</keyword>
<keyword evidence="7 9" id="KW-0496">Mitochondrion</keyword>
<keyword evidence="6" id="KW-1133">Transmembrane helix</keyword>
<accession>A0A0J9XJH0</accession>
<evidence type="ECO:0000256" key="3">
    <source>
        <dbReference type="ARBA" id="ARBA00017689"/>
    </source>
</evidence>
<keyword evidence="12" id="KW-1185">Reference proteome</keyword>
<dbReference type="PANTHER" id="PTHR31586:SF1">
    <property type="entry name" value="CYTOCHROME C OXIDASE ASSEMBLY PROTEIN COX20, MITOCHONDRIAL"/>
    <property type="match status" value="1"/>
</dbReference>
<evidence type="ECO:0000313" key="12">
    <source>
        <dbReference type="Proteomes" id="UP000242525"/>
    </source>
</evidence>
<evidence type="ECO:0000256" key="5">
    <source>
        <dbReference type="ARBA" id="ARBA00022792"/>
    </source>
</evidence>
<proteinExistence type="inferred from homology"/>
<evidence type="ECO:0000256" key="1">
    <source>
        <dbReference type="ARBA" id="ARBA00004273"/>
    </source>
</evidence>
<evidence type="ECO:0000256" key="9">
    <source>
        <dbReference type="PIRNR" id="PIRNR007871"/>
    </source>
</evidence>
<dbReference type="Pfam" id="PF12597">
    <property type="entry name" value="Cox20"/>
    <property type="match status" value="1"/>
</dbReference>
<evidence type="ECO:0000256" key="7">
    <source>
        <dbReference type="ARBA" id="ARBA00023128"/>
    </source>
</evidence>